<protein>
    <submittedName>
        <fullName evidence="1">DUF499 domain-containing protein</fullName>
    </submittedName>
</protein>
<name>A0A7C4NQC8_STAMA</name>
<accession>A0A7C4NQC8</accession>
<dbReference type="InterPro" id="IPR007555">
    <property type="entry name" value="DUF499"/>
</dbReference>
<gene>
    <name evidence="1" type="ORF">ENU20_04570</name>
</gene>
<dbReference type="AlphaFoldDB" id="A0A7C4NQC8"/>
<sequence length="1152" mass="132834">MLTGYNKVRSDVFNETLDEKMAPSLGGVVLGEEHDIYVKPDQFFQRTLITDRMASILGNIVNVLRGEGGNKILVLNALYGGGKTHTLLTIYHALKAPKELLKANSENEDVRRRIARLVDEIDKLGKPDIIVIDGYFSKLAPSPISPLDTGVYRVYTLWGYIAHALGNYDLMREHDEKRVAPEADRLQKLFRNRCAVILVDELAHYIKRFYETPDENLRRYSSAVESFMEVLAKTLELSDRVVLIISLPVVEKEKEVVVETTYQSIENTLKNIFKALKRVFTEYIEPISPRNIPALLRTRLFEEVDNRRARDVHEVLSKTYMENREIFGEKEQFIESVLEKILETYPFHPLYVETLIDILNKHEGLQKTRDLLRISRKVLRETLNDKRLYDIIMPWHIDLTRDSIRNVMLINEYEVFKRVIEEDVIERVKLYGEKQDLARITALTLLVRTFVYGGGLIIPKIDVLPRDRELALMIYEPRVFQLEGWVPKDIIDAIRWISENLIYVVKDEKTGRLWFTKWFTPIKYVEERARRIEDLLAYNKVVEYSEKLMRETADSLVQRKGARRTASAKPRVFDPELSKVNRSCEPVDVDSTRYVLLACLDVPENIEERRVRLEEVMYRTRSGGVRGYANTIYVIFPSSKNRIKYALDYAKKLIACEEVEKEGIIDKMYEKISVGEAELVREILKKKLEDYKIGVLRNLVSNTLSIFDRIAYPDYDDKRLANIVKEVDFIVQTDSLIYAAEKTLESTGIGKIKTDMDFDLLEHYLKSINIDISEGAESKTVKTIIEFFYSNPRLPAVPRDVVMDAIKDGVRRLEIGVKSGGRVLFKKVYEGEAPEISEGETSISLNESDEVLPWRMALEEQLRKLRRREFVERGEKRVEEYVVHLSIGDKSTEEVVENIGSFNLESLRVAPIVKITRTVSVKIEFEKPVVEVKPGEPVYLEAYISRIGRYVGEISLEPSNGSLDRNKFIIDDGFTREKITWFISKAPDKPGDHVFSIKILDSKGSTLGEAKLTVRVLEEIRWIEGVPHSGLKLREIELFSGEKLSIKPLDVLNKKLSGVAIVSKASFNISAETEERMVSNVSLDVQNIQIEDLIALIRSILNRFPLLKTTGSINVNLKPYKKEYFTIPELTEDERKVLGECRIRYLLFQTGE</sequence>
<dbReference type="Pfam" id="PF04465">
    <property type="entry name" value="DUF499"/>
    <property type="match status" value="1"/>
</dbReference>
<proteinExistence type="predicted"/>
<organism evidence="1">
    <name type="scientific">Staphylothermus marinus</name>
    <dbReference type="NCBI Taxonomy" id="2280"/>
    <lineage>
        <taxon>Archaea</taxon>
        <taxon>Thermoproteota</taxon>
        <taxon>Thermoprotei</taxon>
        <taxon>Desulfurococcales</taxon>
        <taxon>Desulfurococcaceae</taxon>
        <taxon>Staphylothermus</taxon>
    </lineage>
</organism>
<evidence type="ECO:0000313" key="1">
    <source>
        <dbReference type="EMBL" id="HGQ74330.1"/>
    </source>
</evidence>
<dbReference type="EMBL" id="DTBP01000036">
    <property type="protein sequence ID" value="HGQ74330.1"/>
    <property type="molecule type" value="Genomic_DNA"/>
</dbReference>
<comment type="caution">
    <text evidence="1">The sequence shown here is derived from an EMBL/GenBank/DDBJ whole genome shotgun (WGS) entry which is preliminary data.</text>
</comment>
<reference evidence="1" key="1">
    <citation type="journal article" date="2020" name="mSystems">
        <title>Genome- and Community-Level Interaction Insights into Carbon Utilization and Element Cycling Functions of Hydrothermarchaeota in Hydrothermal Sediment.</title>
        <authorList>
            <person name="Zhou Z."/>
            <person name="Liu Y."/>
            <person name="Xu W."/>
            <person name="Pan J."/>
            <person name="Luo Z.H."/>
            <person name="Li M."/>
        </authorList>
    </citation>
    <scope>NUCLEOTIDE SEQUENCE [LARGE SCALE GENOMIC DNA]</scope>
    <source>
        <strain evidence="1">SpSt-648</strain>
    </source>
</reference>